<dbReference type="SUPFAM" id="SSF55383">
    <property type="entry name" value="Copper amine oxidase, domain N"/>
    <property type="match status" value="1"/>
</dbReference>
<dbReference type="Proteomes" id="UP001595916">
    <property type="component" value="Unassembled WGS sequence"/>
</dbReference>
<name>A0ABV9QKL9_9FIRM</name>
<dbReference type="RefSeq" id="WP_379787948.1">
    <property type="nucleotide sequence ID" value="NZ_JBHSHL010000014.1"/>
</dbReference>
<dbReference type="InterPro" id="IPR005046">
    <property type="entry name" value="DUF285"/>
</dbReference>
<dbReference type="Gene3D" id="2.60.40.4270">
    <property type="entry name" value="Listeria-Bacteroides repeat domain"/>
    <property type="match status" value="3"/>
</dbReference>
<evidence type="ECO:0000256" key="1">
    <source>
        <dbReference type="ARBA" id="ARBA00004196"/>
    </source>
</evidence>
<feature type="compositionally biased region" description="Basic and acidic residues" evidence="2">
    <location>
        <begin position="793"/>
        <end position="814"/>
    </location>
</feature>
<protein>
    <submittedName>
        <fullName evidence="5">InlB B-repeat-containing protein</fullName>
    </submittedName>
</protein>
<accession>A0ABV9QKL9</accession>
<comment type="caution">
    <text evidence="5">The sequence shown here is derived from an EMBL/GenBank/DDBJ whole genome shotgun (WGS) entry which is preliminary data.</text>
</comment>
<keyword evidence="6" id="KW-1185">Reference proteome</keyword>
<reference evidence="6" key="1">
    <citation type="journal article" date="2019" name="Int. J. Syst. Evol. Microbiol.">
        <title>The Global Catalogue of Microorganisms (GCM) 10K type strain sequencing project: providing services to taxonomists for standard genome sequencing and annotation.</title>
        <authorList>
            <consortium name="The Broad Institute Genomics Platform"/>
            <consortium name="The Broad Institute Genome Sequencing Center for Infectious Disease"/>
            <person name="Wu L."/>
            <person name="Ma J."/>
        </authorList>
    </citation>
    <scope>NUCLEOTIDE SEQUENCE [LARGE SCALE GENOMIC DNA]</scope>
    <source>
        <strain evidence="6">CCUG 46385</strain>
    </source>
</reference>
<evidence type="ECO:0000259" key="3">
    <source>
        <dbReference type="Pfam" id="PF07833"/>
    </source>
</evidence>
<dbReference type="NCBIfam" id="TIGR02167">
    <property type="entry name" value="Liste_lipo_26"/>
    <property type="match status" value="2"/>
</dbReference>
<comment type="subcellular location">
    <subcellularLocation>
        <location evidence="1">Cell envelope</location>
    </subcellularLocation>
</comment>
<feature type="region of interest" description="Disordered" evidence="2">
    <location>
        <begin position="784"/>
        <end position="814"/>
    </location>
</feature>
<dbReference type="InterPro" id="IPR044060">
    <property type="entry name" value="Bacterial_rp_domain"/>
</dbReference>
<dbReference type="InterPro" id="IPR042229">
    <property type="entry name" value="Listeria/Bacterioides_rpt_sf"/>
</dbReference>
<dbReference type="Pfam" id="PF09479">
    <property type="entry name" value="Flg_new"/>
    <property type="match status" value="3"/>
</dbReference>
<feature type="domain" description="Bacterial repeat" evidence="4">
    <location>
        <begin position="509"/>
        <end position="566"/>
    </location>
</feature>
<proteinExistence type="predicted"/>
<dbReference type="Pfam" id="PF18998">
    <property type="entry name" value="Flg_new_2"/>
    <property type="match status" value="2"/>
</dbReference>
<dbReference type="Pfam" id="PF03382">
    <property type="entry name" value="DUF285"/>
    <property type="match status" value="1"/>
</dbReference>
<evidence type="ECO:0000313" key="5">
    <source>
        <dbReference type="EMBL" id="MFC4804443.1"/>
    </source>
</evidence>
<gene>
    <name evidence="5" type="ORF">ACFO4R_05040</name>
</gene>
<dbReference type="InterPro" id="IPR012854">
    <property type="entry name" value="Cu_amine_oxidase-like_N"/>
</dbReference>
<evidence type="ECO:0000259" key="4">
    <source>
        <dbReference type="Pfam" id="PF18998"/>
    </source>
</evidence>
<dbReference type="InterPro" id="IPR011889">
    <property type="entry name" value="Liste_lipo_26"/>
</dbReference>
<evidence type="ECO:0000313" key="6">
    <source>
        <dbReference type="Proteomes" id="UP001595916"/>
    </source>
</evidence>
<dbReference type="EMBL" id="JBHSHL010000014">
    <property type="protein sequence ID" value="MFC4804443.1"/>
    <property type="molecule type" value="Genomic_DNA"/>
</dbReference>
<dbReference type="Pfam" id="PF07833">
    <property type="entry name" value="Cu_amine_oxidN1"/>
    <property type="match status" value="1"/>
</dbReference>
<evidence type="ECO:0000256" key="2">
    <source>
        <dbReference type="SAM" id="MobiDB-lite"/>
    </source>
</evidence>
<feature type="domain" description="Bacterial repeat" evidence="4">
    <location>
        <begin position="647"/>
        <end position="712"/>
    </location>
</feature>
<dbReference type="InterPro" id="IPR013378">
    <property type="entry name" value="InlB-like_B-rpt"/>
</dbReference>
<feature type="domain" description="Copper amine oxidase-like N-terminal" evidence="3">
    <location>
        <begin position="860"/>
        <end position="966"/>
    </location>
</feature>
<sequence length="970" mass="106263">MKTTSSTGSRRLLALMLSLLMTFGLWTADLRGAVAHAEVTPIETINDFELNAGGTVKATWDQTAQTLTVHGSGKIENGKWKELARKFSEENFKGRDAWDNNSDFTLRFESNAILLPDDTRIEDDGKFFGFFSEFDGEIELPADFNVSNVTNMYCMFFSADNTNPDVSTWDVSKVTDMSGMFRFTYKANPDVSAWDVSKVENMKGMFSSSGKANPDISAWDVSKVTNMDEMFYSAESFKGDVSGWRPEKLETMQSMFEDSSIEELDLSTWNVSDVDATEAFDGMKDLKFLKFKGLRNVKLTCFNDSYSYTKEGGSPFDVVDPNEEQELEDNATYTVTLQPGAGKKRVTVKFLRPDGTDMDDSIPFILHARKGESFTDEDLFDEFSDSGFMQTAPNTPDKVNTVGEGDNIVFKVQLKLVSYNDQEFVVSFHVGDGTAFYEYIPKNTPVPKPEDPQRQGHIFRGWYKEDTFDNEWSFTQPVNDDMLLFAKWERDTGAVFHTVTVIGGTSDLVTTSAGETVTVTANPAPSGQRFIGWSSDVEVRFLDASSESTDFTMPDSDVTIKANFASTGDLLVIFDSQGGSAVAPAYVAPGTPAAPPVLPTREGYSFEGWYTDTAYTTPWNFSDPVTADMILYAKWSTGTSTYTVRVTGGTSDLATAAAGARVTVTADPAPIGQRFVNWTSDVGVAFANVTTPSTTFVMPSSNVEVTANFAPIGHLAVSFDSQGGSAVAPAYVAPGTPAAPPVPPTRAGYTFDGWYTDTAYTTPWNFSDPVTADMILYAKWNSSTSTGTGSGGGDKDKPEKPEMPKAPKEDLIQKPDIVEVFDESSPKHETKAPSAMKTAGVLKIGSLDYQALEKGVLVKKKLDTPPIIEKGKTMLPARAVGELLGVSVSYNSKSKTAVFVYEGKKVELTIGKKTMKVNGVEKAMSAPMMMRNGRVLLPLRDVQQALKELGLEASVNWEHKTKMITIQAKR</sequence>
<dbReference type="InterPro" id="IPR036582">
    <property type="entry name" value="Mao_N_sf"/>
</dbReference>
<dbReference type="NCBIfam" id="TIGR02543">
    <property type="entry name" value="List_Bact_rpt"/>
    <property type="match status" value="3"/>
</dbReference>
<dbReference type="Gene3D" id="3.30.457.10">
    <property type="entry name" value="Copper amine oxidase-like, N-terminal domain"/>
    <property type="match status" value="1"/>
</dbReference>
<organism evidence="5 6">
    <name type="scientific">Filifactor villosus</name>
    <dbReference type="NCBI Taxonomy" id="29374"/>
    <lineage>
        <taxon>Bacteria</taxon>
        <taxon>Bacillati</taxon>
        <taxon>Bacillota</taxon>
        <taxon>Clostridia</taxon>
        <taxon>Peptostreptococcales</taxon>
        <taxon>Filifactoraceae</taxon>
        <taxon>Filifactor</taxon>
    </lineage>
</organism>